<dbReference type="GO" id="GO:0008270">
    <property type="term" value="F:zinc ion binding"/>
    <property type="evidence" value="ECO:0007669"/>
    <property type="project" value="UniProtKB-KW"/>
</dbReference>
<keyword evidence="4" id="KW-0804">Transcription</keyword>
<feature type="domain" description="C2H2-type" evidence="7">
    <location>
        <begin position="19"/>
        <end position="48"/>
    </location>
</feature>
<keyword evidence="3" id="KW-0805">Transcription regulation</keyword>
<comment type="caution">
    <text evidence="8">The sequence shown here is derived from an EMBL/GenBank/DDBJ whole genome shotgun (WGS) entry which is preliminary data.</text>
</comment>
<gene>
    <name evidence="8" type="ORF">B0I35DRAFT_424159</name>
</gene>
<dbReference type="PANTHER" id="PTHR47660">
    <property type="entry name" value="TRANSCRIPTION FACTOR WITH C2H2 AND ZN(2)-CYS(6) DNA BINDING DOMAIN (EUROFUNG)-RELATED-RELATED"/>
    <property type="match status" value="1"/>
</dbReference>
<dbReference type="EMBL" id="JAGPNK010000003">
    <property type="protein sequence ID" value="KAH7324431.1"/>
    <property type="molecule type" value="Genomic_DNA"/>
</dbReference>
<protein>
    <recommendedName>
        <fullName evidence="7">C2H2-type domain-containing protein</fullName>
    </recommendedName>
</protein>
<evidence type="ECO:0000256" key="1">
    <source>
        <dbReference type="ARBA" id="ARBA00022723"/>
    </source>
</evidence>
<keyword evidence="9" id="KW-1185">Reference proteome</keyword>
<keyword evidence="2" id="KW-0862">Zinc</keyword>
<dbReference type="AlphaFoldDB" id="A0A8K0T1J2"/>
<evidence type="ECO:0000256" key="2">
    <source>
        <dbReference type="ARBA" id="ARBA00022833"/>
    </source>
</evidence>
<evidence type="ECO:0000256" key="4">
    <source>
        <dbReference type="ARBA" id="ARBA00023163"/>
    </source>
</evidence>
<accession>A0A8K0T1J2</accession>
<dbReference type="PROSITE" id="PS50157">
    <property type="entry name" value="ZINC_FINGER_C2H2_2"/>
    <property type="match status" value="1"/>
</dbReference>
<evidence type="ECO:0000259" key="7">
    <source>
        <dbReference type="PROSITE" id="PS50157"/>
    </source>
</evidence>
<evidence type="ECO:0000256" key="5">
    <source>
        <dbReference type="ARBA" id="ARBA00023242"/>
    </source>
</evidence>
<name>A0A8K0T1J2_9HYPO</name>
<keyword evidence="5" id="KW-0539">Nucleus</keyword>
<dbReference type="Proteomes" id="UP000813444">
    <property type="component" value="Unassembled WGS sequence"/>
</dbReference>
<keyword evidence="6" id="KW-0863">Zinc-finger</keyword>
<dbReference type="PANTHER" id="PTHR47660:SF3">
    <property type="entry name" value="FINGER DOMAIN PROTEIN, PUTATIVE (AFU_ORTHOLOGUE AFUA_4G03310)-RELATED"/>
    <property type="match status" value="1"/>
</dbReference>
<evidence type="ECO:0000256" key="3">
    <source>
        <dbReference type="ARBA" id="ARBA00023015"/>
    </source>
</evidence>
<evidence type="ECO:0000313" key="9">
    <source>
        <dbReference type="Proteomes" id="UP000813444"/>
    </source>
</evidence>
<reference evidence="8" key="1">
    <citation type="journal article" date="2021" name="Nat. Commun.">
        <title>Genetic determinants of endophytism in the Arabidopsis root mycobiome.</title>
        <authorList>
            <person name="Mesny F."/>
            <person name="Miyauchi S."/>
            <person name="Thiergart T."/>
            <person name="Pickel B."/>
            <person name="Atanasova L."/>
            <person name="Karlsson M."/>
            <person name="Huettel B."/>
            <person name="Barry K.W."/>
            <person name="Haridas S."/>
            <person name="Chen C."/>
            <person name="Bauer D."/>
            <person name="Andreopoulos W."/>
            <person name="Pangilinan J."/>
            <person name="LaButti K."/>
            <person name="Riley R."/>
            <person name="Lipzen A."/>
            <person name="Clum A."/>
            <person name="Drula E."/>
            <person name="Henrissat B."/>
            <person name="Kohler A."/>
            <person name="Grigoriev I.V."/>
            <person name="Martin F.M."/>
            <person name="Hacquard S."/>
        </authorList>
    </citation>
    <scope>NUCLEOTIDE SEQUENCE</scope>
    <source>
        <strain evidence="8">MPI-CAGE-CH-0235</strain>
    </source>
</reference>
<dbReference type="InterPro" id="IPR013087">
    <property type="entry name" value="Znf_C2H2_type"/>
</dbReference>
<keyword evidence="1" id="KW-0479">Metal-binding</keyword>
<dbReference type="OrthoDB" id="5423818at2759"/>
<organism evidence="8 9">
    <name type="scientific">Stachybotrys elegans</name>
    <dbReference type="NCBI Taxonomy" id="80388"/>
    <lineage>
        <taxon>Eukaryota</taxon>
        <taxon>Fungi</taxon>
        <taxon>Dikarya</taxon>
        <taxon>Ascomycota</taxon>
        <taxon>Pezizomycotina</taxon>
        <taxon>Sordariomycetes</taxon>
        <taxon>Hypocreomycetidae</taxon>
        <taxon>Hypocreales</taxon>
        <taxon>Stachybotryaceae</taxon>
        <taxon>Stachybotrys</taxon>
    </lineage>
</organism>
<sequence length="479" mass="52813">MQQNIHAMHGKEAHRNAGYRCSLCNKAFAAESTYKRHGYYCRSKLGRPSVPRQKSCAACVRAKARCAWLCTAYCVRCNERGLECERDGAQQVWNVSSAEAPALGSIDLAADLDSASVSLGLLADIDSASSTSTSPPAAWTAVHDLLHTLTLGSSERFRDYEDPVVQGCPYLVEMIQPTTSVAFAPRTGAGNAQVLSSILIRILQSYPLMLLRRETFPPFVSPLLYSWAETGQTPPQHPLVNCVSLVHMFKAEAEPNKMFVWSVIKLEQERILLEHPSWDRWGMLSSIQALVVYCLLRLSDQSGRKELDGPLLLTLNVVSRALAASLGDNHTANFSNDVKLAWQDWVFNESLRRTLLVMRILDMVVDISEGLACNPVPGFAIMPLPSNATVWGAQSLELWQAEFSVCYEERIIYGLSETGQLTKLQQTPTGVQTSIAKWEDWNAAAGELASIVMIAGTLLESKNSFPCVGDSESSQTMYT</sequence>
<evidence type="ECO:0000313" key="8">
    <source>
        <dbReference type="EMBL" id="KAH7324431.1"/>
    </source>
</evidence>
<proteinExistence type="predicted"/>
<evidence type="ECO:0000256" key="6">
    <source>
        <dbReference type="PROSITE-ProRule" id="PRU00042"/>
    </source>
</evidence>